<dbReference type="GO" id="GO:2000060">
    <property type="term" value="P:positive regulation of ubiquitin-dependent protein catabolic process"/>
    <property type="evidence" value="ECO:0007669"/>
    <property type="project" value="TreeGrafter"/>
</dbReference>
<keyword evidence="3" id="KW-0175">Coiled coil</keyword>
<reference evidence="6" key="1">
    <citation type="submission" date="2014-08" db="EMBL/GenBank/DDBJ databases">
        <authorList>
            <person name="Murali S."/>
            <person name="Richards S."/>
            <person name="Bandaranaike D."/>
            <person name="Bellair M."/>
            <person name="Blankenburg K."/>
            <person name="Chao H."/>
            <person name="Dinh H."/>
            <person name="Doddapaneni H."/>
            <person name="Dugan-Rocha S."/>
            <person name="Elkadiri S."/>
            <person name="Gnanaolivu R."/>
            <person name="Hughes D."/>
            <person name="Lee S."/>
            <person name="Li M."/>
            <person name="Ming W."/>
            <person name="Munidasa M."/>
            <person name="Muniz J."/>
            <person name="Nguyen L."/>
            <person name="Osuji N."/>
            <person name="Pu L.-L."/>
            <person name="Puazo M."/>
            <person name="Skinner E."/>
            <person name="Qu C."/>
            <person name="Quiroz J."/>
            <person name="Raj R."/>
            <person name="Weissenberger G."/>
            <person name="Xin Y."/>
            <person name="Zou X."/>
            <person name="Han Y."/>
            <person name="Worley K."/>
            <person name="Muzny D."/>
            <person name="Gibbs R."/>
        </authorList>
    </citation>
    <scope>NUCLEOTIDE SEQUENCE</scope>
    <source>
        <strain evidence="6">HAZT.00-mixed</strain>
        <tissue evidence="6">Whole organism</tissue>
    </source>
</reference>
<feature type="coiled-coil region" evidence="3">
    <location>
        <begin position="440"/>
        <end position="467"/>
    </location>
</feature>
<feature type="coiled-coil region" evidence="3">
    <location>
        <begin position="517"/>
        <end position="551"/>
    </location>
</feature>
<dbReference type="InterPro" id="IPR048349">
    <property type="entry name" value="CCDC22_N"/>
</dbReference>
<evidence type="ECO:0000256" key="1">
    <source>
        <dbReference type="ARBA" id="ARBA00006438"/>
    </source>
</evidence>
<feature type="domain" description="CCDC22 coiled-coil" evidence="4">
    <location>
        <begin position="235"/>
        <end position="525"/>
    </location>
</feature>
<dbReference type="PROSITE" id="PS51257">
    <property type="entry name" value="PROKAR_LIPOPROTEIN"/>
    <property type="match status" value="1"/>
</dbReference>
<dbReference type="EMBL" id="JQDR03014641">
    <property type="protein sequence ID" value="KAA0187818.1"/>
    <property type="molecule type" value="Genomic_DNA"/>
</dbReference>
<gene>
    <name evidence="6" type="ORF">HAZT_HAZT001501</name>
</gene>
<name>A0A6A0GU81_HYAAZ</name>
<accession>A0A6A0GU81</accession>
<proteinExistence type="inferred from homology"/>
<dbReference type="PANTHER" id="PTHR15668">
    <property type="entry name" value="JM1 PROTEIN"/>
    <property type="match status" value="1"/>
</dbReference>
<dbReference type="InterPro" id="IPR048348">
    <property type="entry name" value="CCDC22_CC"/>
</dbReference>
<feature type="coiled-coil region" evidence="3">
    <location>
        <begin position="234"/>
        <end position="282"/>
    </location>
</feature>
<evidence type="ECO:0000256" key="3">
    <source>
        <dbReference type="SAM" id="Coils"/>
    </source>
</evidence>
<protein>
    <recommendedName>
        <fullName evidence="2">Coiled-coil domain-containing protein 22 homolog</fullName>
    </recommendedName>
</protein>
<dbReference type="GO" id="GO:0097602">
    <property type="term" value="F:cullin family protein binding"/>
    <property type="evidence" value="ECO:0007669"/>
    <property type="project" value="TreeGrafter"/>
</dbReference>
<evidence type="ECO:0000256" key="2">
    <source>
        <dbReference type="ARBA" id="ARBA00017553"/>
    </source>
</evidence>
<dbReference type="Pfam" id="PF21674">
    <property type="entry name" value="CCDC22_N"/>
    <property type="match status" value="1"/>
</dbReference>
<reference evidence="6" key="3">
    <citation type="submission" date="2019-06" db="EMBL/GenBank/DDBJ databases">
        <authorList>
            <person name="Poynton C."/>
            <person name="Hasenbein S."/>
            <person name="Benoit J.B."/>
            <person name="Sepulveda M.S."/>
            <person name="Poelchau M.F."/>
            <person name="Murali S.C."/>
            <person name="Chen S."/>
            <person name="Glastad K.M."/>
            <person name="Werren J.H."/>
            <person name="Vineis J.H."/>
            <person name="Bowen J.L."/>
            <person name="Friedrich M."/>
            <person name="Jones J."/>
            <person name="Robertson H.M."/>
            <person name="Feyereisen R."/>
            <person name="Mechler-Hickson A."/>
            <person name="Mathers N."/>
            <person name="Lee C.E."/>
            <person name="Colbourne J.K."/>
            <person name="Biales A."/>
            <person name="Johnston J.S."/>
            <person name="Wellborn G.A."/>
            <person name="Rosendale A.J."/>
            <person name="Cridge A.G."/>
            <person name="Munoz-Torres M.C."/>
            <person name="Bain P.A."/>
            <person name="Manny A.R."/>
            <person name="Major K.M."/>
            <person name="Lambert F.N."/>
            <person name="Vulpe C.D."/>
            <person name="Tuck P."/>
            <person name="Blalock B.J."/>
            <person name="Lin Y.-Y."/>
            <person name="Smith M.E."/>
            <person name="Ochoa-Acuna H."/>
            <person name="Chen M.-J.M."/>
            <person name="Childers C.P."/>
            <person name="Qu J."/>
            <person name="Dugan S."/>
            <person name="Lee S.L."/>
            <person name="Chao H."/>
            <person name="Dinh H."/>
            <person name="Han Y."/>
            <person name="Doddapaneni H."/>
            <person name="Worley K.C."/>
            <person name="Muzny D.M."/>
            <person name="Gibbs R.A."/>
            <person name="Richards S."/>
        </authorList>
    </citation>
    <scope>NUCLEOTIDE SEQUENCE</scope>
    <source>
        <strain evidence="6">HAZT.00-mixed</strain>
        <tissue evidence="6">Whole organism</tissue>
    </source>
</reference>
<dbReference type="OrthoDB" id="6358747at2759"/>
<feature type="domain" description="CCDC22 N-terminal" evidence="5">
    <location>
        <begin position="1"/>
        <end position="109"/>
    </location>
</feature>
<feature type="coiled-coil region" evidence="3">
    <location>
        <begin position="346"/>
        <end position="373"/>
    </location>
</feature>
<dbReference type="AlphaFoldDB" id="A0A6A0GU81"/>
<reference evidence="6" key="2">
    <citation type="journal article" date="2018" name="Environ. Sci. Technol.">
        <title>The Toxicogenome of Hyalella azteca: A Model for Sediment Ecotoxicology and Evolutionary Toxicology.</title>
        <authorList>
            <person name="Poynton H.C."/>
            <person name="Hasenbein S."/>
            <person name="Benoit J.B."/>
            <person name="Sepulveda M.S."/>
            <person name="Poelchau M.F."/>
            <person name="Hughes D.S.T."/>
            <person name="Murali S.C."/>
            <person name="Chen S."/>
            <person name="Glastad K.M."/>
            <person name="Goodisman M.A.D."/>
            <person name="Werren J.H."/>
            <person name="Vineis J.H."/>
            <person name="Bowen J.L."/>
            <person name="Friedrich M."/>
            <person name="Jones J."/>
            <person name="Robertson H.M."/>
            <person name="Feyereisen R."/>
            <person name="Mechler-Hickson A."/>
            <person name="Mathers N."/>
            <person name="Lee C.E."/>
            <person name="Colbourne J.K."/>
            <person name="Biales A."/>
            <person name="Johnston J.S."/>
            <person name="Wellborn G.A."/>
            <person name="Rosendale A.J."/>
            <person name="Cridge A.G."/>
            <person name="Munoz-Torres M.C."/>
            <person name="Bain P.A."/>
            <person name="Manny A.R."/>
            <person name="Major K.M."/>
            <person name="Lambert F.N."/>
            <person name="Vulpe C.D."/>
            <person name="Tuck P."/>
            <person name="Blalock B.J."/>
            <person name="Lin Y.Y."/>
            <person name="Smith M.E."/>
            <person name="Ochoa-Acuna H."/>
            <person name="Chen M.M."/>
            <person name="Childers C.P."/>
            <person name="Qu J."/>
            <person name="Dugan S."/>
            <person name="Lee S.L."/>
            <person name="Chao H."/>
            <person name="Dinh H."/>
            <person name="Han Y."/>
            <person name="Doddapaneni H."/>
            <person name="Worley K.C."/>
            <person name="Muzny D.M."/>
            <person name="Gibbs R.A."/>
            <person name="Richards S."/>
        </authorList>
    </citation>
    <scope>NUCLEOTIDE SEQUENCE</scope>
    <source>
        <strain evidence="6">HAZT.00-mixed</strain>
        <tissue evidence="6">Whole organism</tissue>
    </source>
</reference>
<evidence type="ECO:0000259" key="4">
    <source>
        <dbReference type="Pfam" id="PF05667"/>
    </source>
</evidence>
<sequence length="557" mass="62413">MEQVDKIILTSLAAIGCDLEEDVESLSQLGMGAVVEGVVVCLKAIDAKQFASLSHKLPPNIAQRFRAATAIADAVKALGYTGDLGYQSLLYPNEVDVRRFFSFLLERLPKEDIEVQREDLSGVLLARAQQHLRQALSRPWLPPHCRHALLKRRDKLRVLRDDSGQVDSRLLLCSILASHARQLQCGALPVRSSAKLTTNLDPLLHVISPSTDSLVTPLSPLSPMMNLSLDEPPPQEQQQSLEELRAEIAQLEESERQQLSVIHQAALQNEKLSAELEVVKESEREVRESLESAEVSLSLLASYEQSRARLESVIAAAPARAEKLREQFEQHCAPLKEQIEIVKNSVTTQQAEFEALTSEIEKLRSERQDFLQDIPVIEAQAETIEKKIQGRGQAISRPLLNSALEMVTQKPNFTSKFCRSVYTKQILDITAKVHKQRHVTEEVLQNIRKLQKEINSLEGKIDRSFAVVEELSYQASWMTGGTGLYRTVIAMHDACNEIVDVLRETGVIKRKTADLREQVAQEQRKDIAEALSRLKNDLSAVKQENELLKSRIASNAT</sequence>
<organism evidence="6">
    <name type="scientific">Hyalella azteca</name>
    <name type="common">Amphipod</name>
    <dbReference type="NCBI Taxonomy" id="294128"/>
    <lineage>
        <taxon>Eukaryota</taxon>
        <taxon>Metazoa</taxon>
        <taxon>Ecdysozoa</taxon>
        <taxon>Arthropoda</taxon>
        <taxon>Crustacea</taxon>
        <taxon>Multicrustacea</taxon>
        <taxon>Malacostraca</taxon>
        <taxon>Eumalacostraca</taxon>
        <taxon>Peracarida</taxon>
        <taxon>Amphipoda</taxon>
        <taxon>Senticaudata</taxon>
        <taxon>Talitrida</taxon>
        <taxon>Talitroidea</taxon>
        <taxon>Hyalellidae</taxon>
        <taxon>Hyalella</taxon>
    </lineage>
</organism>
<comment type="caution">
    <text evidence="6">The sequence shown here is derived from an EMBL/GenBank/DDBJ whole genome shotgun (WGS) entry which is preliminary data.</text>
</comment>
<dbReference type="InterPro" id="IPR008530">
    <property type="entry name" value="CCDC22"/>
</dbReference>
<comment type="similarity">
    <text evidence="1">Belongs to the CCDC22 family.</text>
</comment>
<dbReference type="Pfam" id="PF05667">
    <property type="entry name" value="CCDC22_CC"/>
    <property type="match status" value="1"/>
</dbReference>
<dbReference type="Proteomes" id="UP000711488">
    <property type="component" value="Unassembled WGS sequence"/>
</dbReference>
<evidence type="ECO:0000313" key="6">
    <source>
        <dbReference type="EMBL" id="KAA0187818.1"/>
    </source>
</evidence>
<dbReference type="PANTHER" id="PTHR15668:SF4">
    <property type="entry name" value="COILED-COIL DOMAIN-CONTAINING PROTEIN 22"/>
    <property type="match status" value="1"/>
</dbReference>
<evidence type="ECO:0000259" key="5">
    <source>
        <dbReference type="Pfam" id="PF21674"/>
    </source>
</evidence>